<dbReference type="eggNOG" id="ENOG50334QR">
    <property type="taxonomic scope" value="Bacteria"/>
</dbReference>
<dbReference type="KEGG" id="hhy:Halhy_0689"/>
<reference evidence="1 2" key="1">
    <citation type="journal article" date="2011" name="Stand. Genomic Sci.">
        <title>Complete genome sequence of Haliscomenobacter hydrossis type strain (O).</title>
        <authorList>
            <consortium name="US DOE Joint Genome Institute (JGI-PGF)"/>
            <person name="Daligault H."/>
            <person name="Lapidus A."/>
            <person name="Zeytun A."/>
            <person name="Nolan M."/>
            <person name="Lucas S."/>
            <person name="Del Rio T.G."/>
            <person name="Tice H."/>
            <person name="Cheng J.F."/>
            <person name="Tapia R."/>
            <person name="Han C."/>
            <person name="Goodwin L."/>
            <person name="Pitluck S."/>
            <person name="Liolios K."/>
            <person name="Pagani I."/>
            <person name="Ivanova N."/>
            <person name="Huntemann M."/>
            <person name="Mavromatis K."/>
            <person name="Mikhailova N."/>
            <person name="Pati A."/>
            <person name="Chen A."/>
            <person name="Palaniappan K."/>
            <person name="Land M."/>
            <person name="Hauser L."/>
            <person name="Brambilla E.M."/>
            <person name="Rohde M."/>
            <person name="Verbarg S."/>
            <person name="Goker M."/>
            <person name="Bristow J."/>
            <person name="Eisen J.A."/>
            <person name="Markowitz V."/>
            <person name="Hugenholtz P."/>
            <person name="Kyrpides N.C."/>
            <person name="Klenk H.P."/>
            <person name="Woyke T."/>
        </authorList>
    </citation>
    <scope>NUCLEOTIDE SEQUENCE [LARGE SCALE GENOMIC DNA]</scope>
    <source>
        <strain evidence="2">ATCC 27775 / DSM 1100 / LMG 10767 / O</strain>
    </source>
</reference>
<reference key="2">
    <citation type="submission" date="2011-04" db="EMBL/GenBank/DDBJ databases">
        <title>Complete sequence of chromosome of Haliscomenobacter hydrossis DSM 1100.</title>
        <authorList>
            <consortium name="US DOE Joint Genome Institute (JGI-PGF)"/>
            <person name="Lucas S."/>
            <person name="Han J."/>
            <person name="Lapidus A."/>
            <person name="Bruce D."/>
            <person name="Goodwin L."/>
            <person name="Pitluck S."/>
            <person name="Peters L."/>
            <person name="Kyrpides N."/>
            <person name="Mavromatis K."/>
            <person name="Ivanova N."/>
            <person name="Ovchinnikova G."/>
            <person name="Pagani I."/>
            <person name="Daligault H."/>
            <person name="Detter J.C."/>
            <person name="Han C."/>
            <person name="Land M."/>
            <person name="Hauser L."/>
            <person name="Markowitz V."/>
            <person name="Cheng J.-F."/>
            <person name="Hugenholtz P."/>
            <person name="Woyke T."/>
            <person name="Wu D."/>
            <person name="Verbarg S."/>
            <person name="Frueling A."/>
            <person name="Brambilla E."/>
            <person name="Klenk H.-P."/>
            <person name="Eisen J.A."/>
        </authorList>
    </citation>
    <scope>NUCLEOTIDE SEQUENCE</scope>
    <source>
        <strain>DSM 1100</strain>
    </source>
</reference>
<sequence>MQKFFFLMFLLIGLQTCTQDDNVAKLEGYTESEATLQNQLPVDGCDWHFGVDLDDEWGQFVPDAASKPKVDAMIKLAEPQFGISQIKVKLRYRLTGKEQDVQCGWGKTTKMAEIEIASIEKL</sequence>
<dbReference type="RefSeq" id="WP_013763161.1">
    <property type="nucleotide sequence ID" value="NC_015510.1"/>
</dbReference>
<gene>
    <name evidence="1" type="ordered locus">Halhy_0689</name>
</gene>
<evidence type="ECO:0000313" key="2">
    <source>
        <dbReference type="Proteomes" id="UP000008461"/>
    </source>
</evidence>
<accession>F4L2N3</accession>
<dbReference type="OrthoDB" id="963098at2"/>
<dbReference type="AlphaFoldDB" id="F4L2N3"/>
<evidence type="ECO:0000313" key="1">
    <source>
        <dbReference type="EMBL" id="AEE48597.1"/>
    </source>
</evidence>
<dbReference type="HOGENOM" id="CLU_2023464_0_0_10"/>
<proteinExistence type="predicted"/>
<name>F4L2N3_HALH1</name>
<organism evidence="1 2">
    <name type="scientific">Haliscomenobacter hydrossis (strain ATCC 27775 / DSM 1100 / LMG 10767 / O)</name>
    <dbReference type="NCBI Taxonomy" id="760192"/>
    <lineage>
        <taxon>Bacteria</taxon>
        <taxon>Pseudomonadati</taxon>
        <taxon>Bacteroidota</taxon>
        <taxon>Saprospiria</taxon>
        <taxon>Saprospirales</taxon>
        <taxon>Haliscomenobacteraceae</taxon>
        <taxon>Haliscomenobacter</taxon>
    </lineage>
</organism>
<dbReference type="EMBL" id="CP002691">
    <property type="protein sequence ID" value="AEE48597.1"/>
    <property type="molecule type" value="Genomic_DNA"/>
</dbReference>
<protein>
    <submittedName>
        <fullName evidence="1">Uncharacterized protein</fullName>
    </submittedName>
</protein>
<keyword evidence="2" id="KW-1185">Reference proteome</keyword>
<dbReference type="Proteomes" id="UP000008461">
    <property type="component" value="Chromosome"/>
</dbReference>